<evidence type="ECO:0000256" key="1">
    <source>
        <dbReference type="SAM" id="Phobius"/>
    </source>
</evidence>
<proteinExistence type="predicted"/>
<feature type="transmembrane region" description="Helical" evidence="1">
    <location>
        <begin position="27"/>
        <end position="44"/>
    </location>
</feature>
<organism evidence="2">
    <name type="scientific">Polaromonas hydrogenivorans</name>
    <dbReference type="NCBI Taxonomy" id="335476"/>
    <lineage>
        <taxon>Bacteria</taxon>
        <taxon>Pseudomonadati</taxon>
        <taxon>Pseudomonadota</taxon>
        <taxon>Betaproteobacteria</taxon>
        <taxon>Burkholderiales</taxon>
        <taxon>Comamonadaceae</taxon>
        <taxon>Polaromonas</taxon>
    </lineage>
</organism>
<gene>
    <name evidence="2" type="ORF">ABLV49_09240</name>
</gene>
<keyword evidence="1" id="KW-0812">Transmembrane</keyword>
<keyword evidence="1" id="KW-1133">Transmembrane helix</keyword>
<protein>
    <recommendedName>
        <fullName evidence="3">Holin</fullName>
    </recommendedName>
</protein>
<keyword evidence="1" id="KW-0472">Membrane</keyword>
<reference evidence="2" key="1">
    <citation type="submission" date="2024-05" db="EMBL/GenBank/DDBJ databases">
        <authorList>
            <person name="Bunk B."/>
            <person name="Swiderski J."/>
            <person name="Sproer C."/>
            <person name="Thiel V."/>
        </authorList>
    </citation>
    <scope>NUCLEOTIDE SEQUENCE</scope>
    <source>
        <strain evidence="2">DSM 17735</strain>
    </source>
</reference>
<accession>A0AAU7LWZ7</accession>
<sequence>MTLAAATVAVPTLTALGVPLGLRPDLLIAGFAGSIVAITLLNTVPPSGDTWRELIRTSLRRVAVACASSLTAGYVTPMIAALLTSDPALLGSGFVVGAGAQQALAKLIERFGAAGVAA</sequence>
<evidence type="ECO:0008006" key="3">
    <source>
        <dbReference type="Google" id="ProtNLM"/>
    </source>
</evidence>
<evidence type="ECO:0000313" key="2">
    <source>
        <dbReference type="EMBL" id="XBP71958.1"/>
    </source>
</evidence>
<dbReference type="RefSeq" id="WP_349281294.1">
    <property type="nucleotide sequence ID" value="NZ_CBCSCU010000002.1"/>
</dbReference>
<feature type="transmembrane region" description="Helical" evidence="1">
    <location>
        <begin position="64"/>
        <end position="83"/>
    </location>
</feature>
<dbReference type="EMBL" id="CP157675">
    <property type="protein sequence ID" value="XBP71958.1"/>
    <property type="molecule type" value="Genomic_DNA"/>
</dbReference>
<dbReference type="AlphaFoldDB" id="A0AAU7LWZ7"/>
<name>A0AAU7LWZ7_9BURK</name>